<reference evidence="1 2" key="3">
    <citation type="journal article" date="2022" name="Microbiol. Spectr.">
        <title>Folding features and dynamics of 3D genome architecture in plant fungal pathogens.</title>
        <authorList>
            <person name="Xia C."/>
        </authorList>
    </citation>
    <scope>NUCLEOTIDE SEQUENCE [LARGE SCALE GENOMIC DNA]</scope>
    <source>
        <strain evidence="1 2">93-210</strain>
    </source>
</reference>
<comment type="caution">
    <text evidence="1">The sequence shown here is derived from an EMBL/GenBank/DDBJ whole genome shotgun (WGS) entry which is preliminary data.</text>
</comment>
<dbReference type="EMBL" id="CM045868">
    <property type="protein sequence ID" value="KAI7957604.1"/>
    <property type="molecule type" value="Genomic_DNA"/>
</dbReference>
<dbReference type="Proteomes" id="UP001060170">
    <property type="component" value="Chromosome 4"/>
</dbReference>
<gene>
    <name evidence="1" type="ORF">MJO28_004699</name>
</gene>
<reference evidence="2" key="1">
    <citation type="journal article" date="2018" name="BMC Genomics">
        <title>Genomic insights into host adaptation between the wheat stripe rust pathogen (Puccinia striiformis f. sp. tritici) and the barley stripe rust pathogen (Puccinia striiformis f. sp. hordei).</title>
        <authorList>
            <person name="Xia C."/>
            <person name="Wang M."/>
            <person name="Yin C."/>
            <person name="Cornejo O.E."/>
            <person name="Hulbert S.H."/>
            <person name="Chen X."/>
        </authorList>
    </citation>
    <scope>NUCLEOTIDE SEQUENCE [LARGE SCALE GENOMIC DNA]</scope>
    <source>
        <strain evidence="2">93-210</strain>
    </source>
</reference>
<accession>A0ACC0EPM9</accession>
<reference evidence="2" key="2">
    <citation type="journal article" date="2018" name="Mol. Plant Microbe Interact.">
        <title>Genome sequence resources for the wheat stripe rust pathogen (Puccinia striiformis f. sp. tritici) and the barley stripe rust pathogen (Puccinia striiformis f. sp. hordei).</title>
        <authorList>
            <person name="Xia C."/>
            <person name="Wang M."/>
            <person name="Yin C."/>
            <person name="Cornejo O.E."/>
            <person name="Hulbert S.H."/>
            <person name="Chen X."/>
        </authorList>
    </citation>
    <scope>NUCLEOTIDE SEQUENCE [LARGE SCALE GENOMIC DNA]</scope>
    <source>
        <strain evidence="2">93-210</strain>
    </source>
</reference>
<proteinExistence type="predicted"/>
<keyword evidence="2" id="KW-1185">Reference proteome</keyword>
<evidence type="ECO:0000313" key="2">
    <source>
        <dbReference type="Proteomes" id="UP001060170"/>
    </source>
</evidence>
<sequence>MRITPPTLHHILLSLLLLLHLIALLFHLDRSPKRPNQSPNPRFKPMNFRFVCFKEIEASFLEMVLFQFSDAIVCYIDLVIRPIGVCISFTTYKVLLSCLIGTVDYSSTCDIIS</sequence>
<name>A0ACC0EPM9_9BASI</name>
<feature type="non-terminal residue" evidence="1">
    <location>
        <position position="113"/>
    </location>
</feature>
<organism evidence="1 2">
    <name type="scientific">Puccinia striiformis f. sp. tritici</name>
    <dbReference type="NCBI Taxonomy" id="168172"/>
    <lineage>
        <taxon>Eukaryota</taxon>
        <taxon>Fungi</taxon>
        <taxon>Dikarya</taxon>
        <taxon>Basidiomycota</taxon>
        <taxon>Pucciniomycotina</taxon>
        <taxon>Pucciniomycetes</taxon>
        <taxon>Pucciniales</taxon>
        <taxon>Pucciniaceae</taxon>
        <taxon>Puccinia</taxon>
    </lineage>
</organism>
<protein>
    <submittedName>
        <fullName evidence="1">Uncharacterized protein</fullName>
    </submittedName>
</protein>
<evidence type="ECO:0000313" key="1">
    <source>
        <dbReference type="EMBL" id="KAI7957604.1"/>
    </source>
</evidence>